<keyword evidence="3" id="KW-1185">Reference proteome</keyword>
<dbReference type="Gene3D" id="3.40.50.1000">
    <property type="entry name" value="HAD superfamily/HAD-like"/>
    <property type="match status" value="1"/>
</dbReference>
<dbReference type="AlphaFoldDB" id="M0M8L5"/>
<dbReference type="OrthoDB" id="8588at2157"/>
<evidence type="ECO:0000313" key="2">
    <source>
        <dbReference type="EMBL" id="EMA42066.1"/>
    </source>
</evidence>
<dbReference type="EMBL" id="AOMB01000003">
    <property type="protein sequence ID" value="EMA42066.1"/>
    <property type="molecule type" value="Genomic_DNA"/>
</dbReference>
<name>M0M8L5_9EURY</name>
<dbReference type="InterPro" id="IPR036412">
    <property type="entry name" value="HAD-like_sf"/>
</dbReference>
<protein>
    <submittedName>
        <fullName evidence="2">Heavy metal translocating P-type ATPase</fullName>
    </submittedName>
</protein>
<reference evidence="2 3" key="1">
    <citation type="journal article" date="2014" name="PLoS Genet.">
        <title>Phylogenetically driven sequencing of extremely halophilic archaea reveals strategies for static and dynamic osmo-response.</title>
        <authorList>
            <person name="Becker E.A."/>
            <person name="Seitzer P.M."/>
            <person name="Tritt A."/>
            <person name="Larsen D."/>
            <person name="Krusor M."/>
            <person name="Yao A.I."/>
            <person name="Wu D."/>
            <person name="Madern D."/>
            <person name="Eisen J.A."/>
            <person name="Darling A.E."/>
            <person name="Facciotti M.T."/>
        </authorList>
    </citation>
    <scope>NUCLEOTIDE SEQUENCE [LARGE SCALE GENOMIC DNA]</scope>
    <source>
        <strain evidence="2 3">100A6</strain>
    </source>
</reference>
<proteinExistence type="predicted"/>
<keyword evidence="1" id="KW-0812">Transmembrane</keyword>
<dbReference type="PATRIC" id="fig|1132509.6.peg.174"/>
<evidence type="ECO:0000256" key="1">
    <source>
        <dbReference type="SAM" id="Phobius"/>
    </source>
</evidence>
<feature type="transmembrane region" description="Helical" evidence="1">
    <location>
        <begin position="39"/>
        <end position="59"/>
    </location>
</feature>
<sequence length="76" mass="7902">MGGAGTDVALDTANVVLMGDDLSKIPYVLGLGRKTRRTLTINLAIAFGAGMSTLVIGLVSSQASLREISPWVNTLL</sequence>
<gene>
    <name evidence="2" type="ORF">C447_00710</name>
</gene>
<comment type="caution">
    <text evidence="2">The sequence shown here is derived from an EMBL/GenBank/DDBJ whole genome shotgun (WGS) entry which is preliminary data.</text>
</comment>
<evidence type="ECO:0000313" key="3">
    <source>
        <dbReference type="Proteomes" id="UP000011566"/>
    </source>
</evidence>
<accession>M0M8L5</accession>
<organism evidence="2 3">
    <name type="scientific">Halococcus hamelinensis 100A6</name>
    <dbReference type="NCBI Taxonomy" id="1132509"/>
    <lineage>
        <taxon>Archaea</taxon>
        <taxon>Methanobacteriati</taxon>
        <taxon>Methanobacteriota</taxon>
        <taxon>Stenosarchaea group</taxon>
        <taxon>Halobacteria</taxon>
        <taxon>Halobacteriales</taxon>
        <taxon>Halococcaceae</taxon>
        <taxon>Halococcus</taxon>
    </lineage>
</organism>
<keyword evidence="1" id="KW-1133">Transmembrane helix</keyword>
<dbReference type="eggNOG" id="arCOG01576">
    <property type="taxonomic scope" value="Archaea"/>
</dbReference>
<keyword evidence="1" id="KW-0472">Membrane</keyword>
<dbReference type="Proteomes" id="UP000011566">
    <property type="component" value="Unassembled WGS sequence"/>
</dbReference>
<dbReference type="InterPro" id="IPR023214">
    <property type="entry name" value="HAD_sf"/>
</dbReference>
<dbReference type="SUPFAM" id="SSF56784">
    <property type="entry name" value="HAD-like"/>
    <property type="match status" value="1"/>
</dbReference>